<evidence type="ECO:0000256" key="6">
    <source>
        <dbReference type="SAM" id="MobiDB-lite"/>
    </source>
</evidence>
<dbReference type="EMBL" id="JABCYN010000022">
    <property type="protein sequence ID" value="KAF6013143.1"/>
    <property type="molecule type" value="Genomic_DNA"/>
</dbReference>
<proteinExistence type="inferred from homology"/>
<dbReference type="Pfam" id="PF04939">
    <property type="entry name" value="RRS1"/>
    <property type="match status" value="1"/>
</dbReference>
<organism evidence="8 9">
    <name type="scientific">Dekkera bruxellensis</name>
    <name type="common">Brettanomyces custersii</name>
    <dbReference type="NCBI Taxonomy" id="5007"/>
    <lineage>
        <taxon>Eukaryota</taxon>
        <taxon>Fungi</taxon>
        <taxon>Dikarya</taxon>
        <taxon>Ascomycota</taxon>
        <taxon>Saccharomycotina</taxon>
        <taxon>Pichiomycetes</taxon>
        <taxon>Pichiales</taxon>
        <taxon>Pichiaceae</taxon>
        <taxon>Brettanomyces</taxon>
    </lineage>
</organism>
<comment type="subcellular location">
    <subcellularLocation>
        <location evidence="1 5">Nucleus</location>
    </subcellularLocation>
</comment>
<reference evidence="8 9" key="1">
    <citation type="submission" date="2019-07" db="EMBL/GenBank/DDBJ databases">
        <authorList>
            <person name="Friedrich A."/>
            <person name="Schacherer J."/>
        </authorList>
    </citation>
    <scope>NUCLEOTIDE SEQUENCE [LARGE SCALE GENOMIC DNA]</scope>
</reference>
<dbReference type="GO" id="GO:0042254">
    <property type="term" value="P:ribosome biogenesis"/>
    <property type="evidence" value="ECO:0007669"/>
    <property type="project" value="UniProtKB-KW"/>
</dbReference>
<feature type="compositionally biased region" description="Basic and acidic residues" evidence="6">
    <location>
        <begin position="157"/>
        <end position="176"/>
    </location>
</feature>
<accession>A0A3F2Y177</accession>
<evidence type="ECO:0000256" key="1">
    <source>
        <dbReference type="ARBA" id="ARBA00004123"/>
    </source>
</evidence>
<dbReference type="STRING" id="5007.A0A3F2Y177"/>
<reference evidence="7 10" key="2">
    <citation type="journal article" date="2020" name="Appl. Microbiol. Biotechnol.">
        <title>Targeted gene deletion in Brettanomyces bruxellensis with an expression-free CRISPR-Cas9 system.</title>
        <authorList>
            <person name="Varela C."/>
            <person name="Bartel C."/>
            <person name="Onetto C."/>
            <person name="Borneman A."/>
        </authorList>
    </citation>
    <scope>NUCLEOTIDE SEQUENCE [LARGE SCALE GENOMIC DNA]</scope>
    <source>
        <strain evidence="7 10">AWRI1613</strain>
    </source>
</reference>
<evidence type="ECO:0000313" key="10">
    <source>
        <dbReference type="Proteomes" id="UP000568158"/>
    </source>
</evidence>
<dbReference type="Proteomes" id="UP000568158">
    <property type="component" value="Unassembled WGS sequence"/>
</dbReference>
<comment type="function">
    <text evidence="5">Involved in ribosomal large subunit assembly.</text>
</comment>
<keyword evidence="3 5" id="KW-0690">Ribosome biogenesis</keyword>
<evidence type="ECO:0000256" key="4">
    <source>
        <dbReference type="ARBA" id="ARBA00023242"/>
    </source>
</evidence>
<dbReference type="InterPro" id="IPR007023">
    <property type="entry name" value="Ribosom_reg"/>
</dbReference>
<name>A0A3F2Y177_DEKBR</name>
<gene>
    <name evidence="8" type="primary">RRS1</name>
    <name evidence="8" type="ORF">DEBR0S1_03532G</name>
    <name evidence="7" type="ORF">HII12_001858</name>
</gene>
<evidence type="ECO:0000256" key="5">
    <source>
        <dbReference type="RuleBase" id="RU364132"/>
    </source>
</evidence>
<evidence type="ECO:0000256" key="3">
    <source>
        <dbReference type="ARBA" id="ARBA00022517"/>
    </source>
</evidence>
<evidence type="ECO:0000313" key="8">
    <source>
        <dbReference type="EMBL" id="VUG15939.1"/>
    </source>
</evidence>
<dbReference type="AlphaFoldDB" id="A0A3F2Y177"/>
<sequence>MGEEKTELKPATVQKTIPVEYDTGNLAVYDPAPLDATKISDASAKESYLKSITRDNVQLLINQVLSLPLTNKKIDEQTNMTLVELPEPIYQLPREKSLPKEKEKTKWEKFAEKKGISKKEKRSRKVYDEASGEWVNRWGYKGKNKDMDDQWLVEVDDQAKTTDDGEDIDPRKLNRMERKKLVKKNMLQQKRNRLNGDADKE</sequence>
<protein>
    <recommendedName>
        <fullName evidence="5">Ribosome biogenesis regulatory protein</fullName>
    </recommendedName>
</protein>
<evidence type="ECO:0000313" key="9">
    <source>
        <dbReference type="Proteomes" id="UP000478008"/>
    </source>
</evidence>
<keyword evidence="9" id="KW-1185">Reference proteome</keyword>
<keyword evidence="4 5" id="KW-0539">Nucleus</keyword>
<dbReference type="GO" id="GO:0005634">
    <property type="term" value="C:nucleus"/>
    <property type="evidence" value="ECO:0007669"/>
    <property type="project" value="UniProtKB-SubCell"/>
</dbReference>
<feature type="region of interest" description="Disordered" evidence="6">
    <location>
        <begin position="156"/>
        <end position="201"/>
    </location>
</feature>
<comment type="similarity">
    <text evidence="2 5">Belongs to the RRS1 family.</text>
</comment>
<dbReference type="EMBL" id="CABFWN010000001">
    <property type="protein sequence ID" value="VUG15939.1"/>
    <property type="molecule type" value="Genomic_DNA"/>
</dbReference>
<evidence type="ECO:0000256" key="2">
    <source>
        <dbReference type="ARBA" id="ARBA00010077"/>
    </source>
</evidence>
<dbReference type="Proteomes" id="UP000478008">
    <property type="component" value="Unassembled WGS sequence"/>
</dbReference>
<evidence type="ECO:0000313" key="7">
    <source>
        <dbReference type="EMBL" id="KAF6013143.1"/>
    </source>
</evidence>